<sequence>MVMVAGLQIFDGAGRLLLDAKSRAGRVVGIVHTGGVDGSVAADMSGGEPFWAFMPEQLFYRVSGAEPSPVVSINAGGISWSYSPNDSGSNAYTRVPGWIVFGVY</sequence>
<protein>
    <submittedName>
        <fullName evidence="1">Bacteriophage protein</fullName>
    </submittedName>
</protein>
<reference evidence="1 2" key="1">
    <citation type="submission" date="2007-04" db="EMBL/GenBank/DDBJ databases">
        <title>Complete genome sequence of Burkholderia multivorans ATCC 17616.</title>
        <authorList>
            <person name="Ohtsubo Y."/>
            <person name="Yamashita A."/>
            <person name="Kurokawa K."/>
            <person name="Takami H."/>
            <person name="Yuhara S."/>
            <person name="Nishiyama E."/>
            <person name="Endo R."/>
            <person name="Miyazaki R."/>
            <person name="Ono A."/>
            <person name="Yano K."/>
            <person name="Ito M."/>
            <person name="Sota M."/>
            <person name="Yuji N."/>
            <person name="Hattori M."/>
            <person name="Tsuda M."/>
        </authorList>
    </citation>
    <scope>NUCLEOTIDE SEQUENCE [LARGE SCALE GENOMIC DNA]</scope>
    <source>
        <strain evidence="2">ATCC 17616 / 249</strain>
    </source>
</reference>
<organism evidence="1 2">
    <name type="scientific">Burkholderia multivorans (strain ATCC 17616 / 249)</name>
    <dbReference type="NCBI Taxonomy" id="395019"/>
    <lineage>
        <taxon>Bacteria</taxon>
        <taxon>Pseudomonadati</taxon>
        <taxon>Pseudomonadota</taxon>
        <taxon>Betaproteobacteria</taxon>
        <taxon>Burkholderiales</taxon>
        <taxon>Burkholderiaceae</taxon>
        <taxon>Burkholderia</taxon>
        <taxon>Burkholderia cepacia complex</taxon>
    </lineage>
</organism>
<dbReference type="STRING" id="395019.BMULJ_04619"/>
<evidence type="ECO:0000313" key="2">
    <source>
        <dbReference type="Proteomes" id="UP000008815"/>
    </source>
</evidence>
<accession>A0A0H3KVU7</accession>
<name>A0A0H3KVU7_BURM1</name>
<dbReference type="KEGG" id="bmj:BMULJ_04619"/>
<proteinExistence type="predicted"/>
<dbReference type="AlphaFoldDB" id="A0A0H3KVU7"/>
<dbReference type="eggNOG" id="ENOG5031GR4">
    <property type="taxonomic scope" value="Bacteria"/>
</dbReference>
<evidence type="ECO:0000313" key="1">
    <source>
        <dbReference type="EMBL" id="BAG46469.1"/>
    </source>
</evidence>
<dbReference type="HOGENOM" id="CLU_179822_0_0_4"/>
<dbReference type="Proteomes" id="UP000008815">
    <property type="component" value="Chromosome 2"/>
</dbReference>
<gene>
    <name evidence="1" type="ordered locus">BMULJ_04619</name>
</gene>
<dbReference type="EMBL" id="AP009386">
    <property type="protein sequence ID" value="BAG46469.1"/>
    <property type="molecule type" value="Genomic_DNA"/>
</dbReference>
<keyword evidence="2" id="KW-1185">Reference proteome</keyword>